<dbReference type="AlphaFoldDB" id="A0A2W1JNT0"/>
<protein>
    <recommendedName>
        <fullName evidence="1">DUF1995 domain-containing protein</fullName>
    </recommendedName>
</protein>
<evidence type="ECO:0000313" key="3">
    <source>
        <dbReference type="Proteomes" id="UP000248857"/>
    </source>
</evidence>
<keyword evidence="3" id="KW-1185">Reference proteome</keyword>
<dbReference type="EMBL" id="PQWO01000014">
    <property type="protein sequence ID" value="PZD71804.1"/>
    <property type="molecule type" value="Genomic_DNA"/>
</dbReference>
<organism evidence="2 3">
    <name type="scientific">Acaryochloris thomasi RCC1774</name>
    <dbReference type="NCBI Taxonomy" id="1764569"/>
    <lineage>
        <taxon>Bacteria</taxon>
        <taxon>Bacillati</taxon>
        <taxon>Cyanobacteriota</taxon>
        <taxon>Cyanophyceae</taxon>
        <taxon>Acaryochloridales</taxon>
        <taxon>Acaryochloridaceae</taxon>
        <taxon>Acaryochloris</taxon>
        <taxon>Acaryochloris thomasi</taxon>
    </lineage>
</organism>
<proteinExistence type="predicted"/>
<dbReference type="Proteomes" id="UP000248857">
    <property type="component" value="Unassembled WGS sequence"/>
</dbReference>
<gene>
    <name evidence="2" type="ORF">C1752_04528</name>
</gene>
<name>A0A2W1JNT0_9CYAN</name>
<dbReference type="PANTHER" id="PTHR35509">
    <property type="entry name" value="DOMAIN PROTEIN, PUTATIVE (DUF1995)-RELATED"/>
    <property type="match status" value="1"/>
</dbReference>
<dbReference type="InterPro" id="IPR018962">
    <property type="entry name" value="DUF1995"/>
</dbReference>
<accession>A0A2W1JNT0</accession>
<dbReference type="RefSeq" id="WP_233501751.1">
    <property type="nucleotide sequence ID" value="NZ_CAWNWM010000014.1"/>
</dbReference>
<comment type="caution">
    <text evidence="2">The sequence shown here is derived from an EMBL/GenBank/DDBJ whole genome shotgun (WGS) entry which is preliminary data.</text>
</comment>
<evidence type="ECO:0000313" key="2">
    <source>
        <dbReference type="EMBL" id="PZD71804.1"/>
    </source>
</evidence>
<dbReference type="InterPro" id="IPR053021">
    <property type="entry name" value="Chloroplast_ADK"/>
</dbReference>
<dbReference type="Pfam" id="PF09353">
    <property type="entry name" value="DUF1995"/>
    <property type="match status" value="1"/>
</dbReference>
<evidence type="ECO:0000259" key="1">
    <source>
        <dbReference type="Pfam" id="PF09353"/>
    </source>
</evidence>
<feature type="domain" description="DUF1995" evidence="1">
    <location>
        <begin position="5"/>
        <end position="204"/>
    </location>
</feature>
<dbReference type="PANTHER" id="PTHR35509:SF1">
    <property type="entry name" value="DOMAIN PROTEIN, PUTATIVE (DUF1995)-RELATED"/>
    <property type="match status" value="1"/>
</dbReference>
<sequence>MVTVPQTLEASVTQAVEATRVAIASGKSRLQIELAIPELKAMPVAEQFLRQYPDLAETVKVFFSDAGAAALARRDWEGINCKLYGLEELWEPIQPEDQAFLIVASTAVEIKRVEKMCEEAGDRPFILLNPQLQDVAVIGIGAAGRQLRERFINTIEICYYLRPLEQGVLLRSFPNLWQLWWEQESGDYELLGENETRPGNERLAEMMESKLSPSQAPKKGILQSLQQFINALSQ</sequence>
<reference evidence="2 3" key="1">
    <citation type="journal article" date="2018" name="Sci. Rep.">
        <title>A novel species of the marine cyanobacterium Acaryochloris with a unique pigment content and lifestyle.</title>
        <authorList>
            <person name="Partensky F."/>
            <person name="Six C."/>
            <person name="Ratin M."/>
            <person name="Garczarek L."/>
            <person name="Vaulot D."/>
            <person name="Probert I."/>
            <person name="Calteau A."/>
            <person name="Gourvil P."/>
            <person name="Marie D."/>
            <person name="Grebert T."/>
            <person name="Bouchier C."/>
            <person name="Le Panse S."/>
            <person name="Gachenot M."/>
            <person name="Rodriguez F."/>
            <person name="Garrido J.L."/>
        </authorList>
    </citation>
    <scope>NUCLEOTIDE SEQUENCE [LARGE SCALE GENOMIC DNA]</scope>
    <source>
        <strain evidence="2 3">RCC1774</strain>
    </source>
</reference>